<dbReference type="EMBL" id="CP068108">
    <property type="protein sequence ID" value="QQU00583.1"/>
    <property type="molecule type" value="Genomic_DNA"/>
</dbReference>
<sequence length="151" mass="16620">MKLSEVKQVLAGLEKVDFQLEDGSFVPEHFHVTEVGQVDKKYIDCGGVIRTEKKVSFQLWNANDFEHRLKAGKLLGIIRLSENKLGIEDGEVEVEFQGKTTIGKYNLAFNGTHFILLNTITACLAEDACGIKPEDVPQTASTCCDPNAGCC</sequence>
<dbReference type="GeneID" id="93526422"/>
<dbReference type="AlphaFoldDB" id="A0A9Q6Z996"/>
<dbReference type="Proteomes" id="UP000596202">
    <property type="component" value="Chromosome"/>
</dbReference>
<proteinExistence type="predicted"/>
<dbReference type="RefSeq" id="WP_002990156.1">
    <property type="nucleotide sequence ID" value="NZ_CP068108.1"/>
</dbReference>
<gene>
    <name evidence="1" type="ORF">I6I88_02090</name>
</gene>
<organism evidence="1 2">
    <name type="scientific">Myroides odoratus</name>
    <name type="common">Flavobacterium odoratum</name>
    <dbReference type="NCBI Taxonomy" id="256"/>
    <lineage>
        <taxon>Bacteria</taxon>
        <taxon>Pseudomonadati</taxon>
        <taxon>Bacteroidota</taxon>
        <taxon>Flavobacteriia</taxon>
        <taxon>Flavobacteriales</taxon>
        <taxon>Flavobacteriaceae</taxon>
        <taxon>Myroides</taxon>
    </lineage>
</organism>
<reference evidence="1 2" key="1">
    <citation type="submission" date="2021-01" db="EMBL/GenBank/DDBJ databases">
        <title>FDA dAtabase for Regulatory Grade micrObial Sequences (FDA-ARGOS): Supporting development and validation of Infectious Disease Dx tests.</title>
        <authorList>
            <person name="Sproer C."/>
            <person name="Gronow S."/>
            <person name="Severitt S."/>
            <person name="Schroder I."/>
            <person name="Tallon L."/>
            <person name="Sadzewicz L."/>
            <person name="Zhao X."/>
            <person name="Boylan J."/>
            <person name="Ott S."/>
            <person name="Bowen H."/>
            <person name="Vavikolanu K."/>
            <person name="Mehta A."/>
            <person name="Aluvathingal J."/>
            <person name="Nadendla S."/>
            <person name="Lowell S."/>
            <person name="Myers T."/>
            <person name="Yan Y."/>
            <person name="Sichtig H."/>
        </authorList>
    </citation>
    <scope>NUCLEOTIDE SEQUENCE [LARGE SCALE GENOMIC DNA]</scope>
    <source>
        <strain evidence="1 2">FDAARGOS_1131</strain>
    </source>
</reference>
<evidence type="ECO:0000313" key="1">
    <source>
        <dbReference type="EMBL" id="QQU00583.1"/>
    </source>
</evidence>
<name>A0A9Q6Z996_MYROD</name>
<accession>A0A9Q6Z996</accession>
<dbReference type="Pfam" id="PF20001">
    <property type="entry name" value="DUF6428"/>
    <property type="match status" value="1"/>
</dbReference>
<protein>
    <submittedName>
        <fullName evidence="1">Uncharacterized protein</fullName>
    </submittedName>
</protein>
<evidence type="ECO:0000313" key="2">
    <source>
        <dbReference type="Proteomes" id="UP000596202"/>
    </source>
</evidence>
<dbReference type="OrthoDB" id="66316at2"/>
<dbReference type="InterPro" id="IPR045534">
    <property type="entry name" value="DUF6428"/>
</dbReference>